<dbReference type="Proteomes" id="UP000306409">
    <property type="component" value="Chromosome"/>
</dbReference>
<evidence type="ECO:0000313" key="4">
    <source>
        <dbReference type="Proteomes" id="UP000306409"/>
    </source>
</evidence>
<dbReference type="RefSeq" id="WP_137697121.1">
    <property type="nucleotide sequence ID" value="NZ_CP061336.1"/>
</dbReference>
<dbReference type="Gene3D" id="2.30.30.90">
    <property type="match status" value="1"/>
</dbReference>
<reference evidence="3 4" key="1">
    <citation type="submission" date="2020-09" db="EMBL/GenBank/DDBJ databases">
        <title>Characterization and genome sequencing of Ruminiclostridium sp. nov. MA18.</title>
        <authorList>
            <person name="Rettenmaier R."/>
            <person name="Kowollik M.-L."/>
            <person name="Liebl W."/>
            <person name="Zverlov V."/>
        </authorList>
    </citation>
    <scope>NUCLEOTIDE SEQUENCE [LARGE SCALE GENOMIC DNA]</scope>
    <source>
        <strain evidence="3 4">MA18</strain>
    </source>
</reference>
<dbReference type="OrthoDB" id="5984at2"/>
<evidence type="ECO:0000256" key="1">
    <source>
        <dbReference type="ARBA" id="ARBA00023004"/>
    </source>
</evidence>
<dbReference type="InterPro" id="IPR008988">
    <property type="entry name" value="Transcriptional_repressor_C"/>
</dbReference>
<dbReference type="InterPro" id="IPR007167">
    <property type="entry name" value="Fe-transptr_FeoA-like"/>
</dbReference>
<gene>
    <name evidence="3" type="ORF">EHE19_000400</name>
</gene>
<proteinExistence type="predicted"/>
<evidence type="ECO:0000313" key="3">
    <source>
        <dbReference type="EMBL" id="QNU67055.1"/>
    </source>
</evidence>
<dbReference type="InterPro" id="IPR038157">
    <property type="entry name" value="FeoA_core_dom"/>
</dbReference>
<name>A0A4V6EP08_9FIRM</name>
<dbReference type="PANTHER" id="PTHR43151">
    <property type="entry name" value="FEOA FAMILY PROTEIN"/>
    <property type="match status" value="1"/>
</dbReference>
<feature type="domain" description="Ferrous iron transporter FeoA-like" evidence="2">
    <location>
        <begin position="1"/>
        <end position="69"/>
    </location>
</feature>
<dbReference type="SUPFAM" id="SSF50037">
    <property type="entry name" value="C-terminal domain of transcriptional repressors"/>
    <property type="match status" value="1"/>
</dbReference>
<dbReference type="EMBL" id="CP061336">
    <property type="protein sequence ID" value="QNU67055.1"/>
    <property type="molecule type" value="Genomic_DNA"/>
</dbReference>
<dbReference type="InterPro" id="IPR053184">
    <property type="entry name" value="FeoA-like"/>
</dbReference>
<dbReference type="GO" id="GO:0046914">
    <property type="term" value="F:transition metal ion binding"/>
    <property type="evidence" value="ECO:0007669"/>
    <property type="project" value="InterPro"/>
</dbReference>
<keyword evidence="4" id="KW-1185">Reference proteome</keyword>
<sequence>MPLVFAKAGEVNKIKKIGGKDETKNFLNKLGFIEGGEIIVITENAGNLIVNVKDTRVAISKEMANRIII</sequence>
<dbReference type="KEGG" id="rher:EHE19_000400"/>
<protein>
    <submittedName>
        <fullName evidence="3">Ferrous iron transport protein A</fullName>
    </submittedName>
</protein>
<keyword evidence="1" id="KW-0408">Iron</keyword>
<evidence type="ECO:0000259" key="2">
    <source>
        <dbReference type="SMART" id="SM00899"/>
    </source>
</evidence>
<dbReference type="PANTHER" id="PTHR43151:SF1">
    <property type="entry name" value="SSR2333 PROTEIN"/>
    <property type="match status" value="1"/>
</dbReference>
<dbReference type="Pfam" id="PF04023">
    <property type="entry name" value="FeoA"/>
    <property type="match status" value="1"/>
</dbReference>
<dbReference type="AlphaFoldDB" id="A0A4V6EP08"/>
<organism evidence="3 4">
    <name type="scientific">Ruminiclostridium herbifermentans</name>
    <dbReference type="NCBI Taxonomy" id="2488810"/>
    <lineage>
        <taxon>Bacteria</taxon>
        <taxon>Bacillati</taxon>
        <taxon>Bacillota</taxon>
        <taxon>Clostridia</taxon>
        <taxon>Eubacteriales</taxon>
        <taxon>Oscillospiraceae</taxon>
        <taxon>Ruminiclostridium</taxon>
    </lineage>
</organism>
<dbReference type="SMART" id="SM00899">
    <property type="entry name" value="FeoA"/>
    <property type="match status" value="1"/>
</dbReference>
<accession>A0A4V6EP08</accession>